<dbReference type="EMBL" id="ML170176">
    <property type="protein sequence ID" value="TDL22136.1"/>
    <property type="molecule type" value="Genomic_DNA"/>
</dbReference>
<dbReference type="PROSITE" id="PS00036">
    <property type="entry name" value="BZIP_BASIC"/>
    <property type="match status" value="1"/>
</dbReference>
<keyword evidence="5" id="KW-1185">Reference proteome</keyword>
<protein>
    <recommendedName>
        <fullName evidence="3">BZIP domain-containing protein</fullName>
    </recommendedName>
</protein>
<dbReference type="InterPro" id="IPR004827">
    <property type="entry name" value="bZIP"/>
</dbReference>
<dbReference type="AlphaFoldDB" id="A0A4Y7Q4B1"/>
<dbReference type="Gene3D" id="3.30.160.60">
    <property type="entry name" value="Classic Zinc Finger"/>
    <property type="match status" value="1"/>
</dbReference>
<evidence type="ECO:0000259" key="3">
    <source>
        <dbReference type="PROSITE" id="PS00036"/>
    </source>
</evidence>
<dbReference type="OrthoDB" id="2257100at2759"/>
<feature type="compositionally biased region" description="Polar residues" evidence="2">
    <location>
        <begin position="1"/>
        <end position="15"/>
    </location>
</feature>
<name>A0A4Y7Q4B1_9AGAM</name>
<dbReference type="STRING" id="50990.A0A4Y7Q4B1"/>
<dbReference type="GO" id="GO:0003700">
    <property type="term" value="F:DNA-binding transcription factor activity"/>
    <property type="evidence" value="ECO:0007669"/>
    <property type="project" value="InterPro"/>
</dbReference>
<sequence>RSRSKPTGTRKNISPETLVPLEAPTQPRSYVTPSTTSRKEIPAVFARKRARSMAFDEEDELADEADPLALPPTATEAEAIAAKRRQNTLAARRSRKRKLEYQQQLEDALDKEKLEKEMWKSRALACRDTLQSYGVSVPFHDD</sequence>
<gene>
    <name evidence="4" type="ORF">BD410DRAFT_681609</name>
</gene>
<dbReference type="Proteomes" id="UP000294933">
    <property type="component" value="Unassembled WGS sequence"/>
</dbReference>
<evidence type="ECO:0000313" key="4">
    <source>
        <dbReference type="EMBL" id="TDL22136.1"/>
    </source>
</evidence>
<dbReference type="VEuPathDB" id="FungiDB:BD410DRAFT_681609"/>
<feature type="region of interest" description="Disordered" evidence="2">
    <location>
        <begin position="1"/>
        <end position="37"/>
    </location>
</feature>
<evidence type="ECO:0000256" key="2">
    <source>
        <dbReference type="SAM" id="MobiDB-lite"/>
    </source>
</evidence>
<reference evidence="4 5" key="1">
    <citation type="submission" date="2018-06" db="EMBL/GenBank/DDBJ databases">
        <title>A transcriptomic atlas of mushroom development highlights an independent origin of complex multicellularity.</title>
        <authorList>
            <consortium name="DOE Joint Genome Institute"/>
            <person name="Krizsan K."/>
            <person name="Almasi E."/>
            <person name="Merenyi Z."/>
            <person name="Sahu N."/>
            <person name="Viragh M."/>
            <person name="Koszo T."/>
            <person name="Mondo S."/>
            <person name="Kiss B."/>
            <person name="Balint B."/>
            <person name="Kues U."/>
            <person name="Barry K."/>
            <person name="Hegedus J.C."/>
            <person name="Henrissat B."/>
            <person name="Johnson J."/>
            <person name="Lipzen A."/>
            <person name="Ohm R."/>
            <person name="Nagy I."/>
            <person name="Pangilinan J."/>
            <person name="Yan J."/>
            <person name="Xiong Y."/>
            <person name="Grigoriev I.V."/>
            <person name="Hibbett D.S."/>
            <person name="Nagy L.G."/>
        </authorList>
    </citation>
    <scope>NUCLEOTIDE SEQUENCE [LARGE SCALE GENOMIC DNA]</scope>
    <source>
        <strain evidence="4 5">SZMC22713</strain>
    </source>
</reference>
<organism evidence="4 5">
    <name type="scientific">Rickenella mellea</name>
    <dbReference type="NCBI Taxonomy" id="50990"/>
    <lineage>
        <taxon>Eukaryota</taxon>
        <taxon>Fungi</taxon>
        <taxon>Dikarya</taxon>
        <taxon>Basidiomycota</taxon>
        <taxon>Agaricomycotina</taxon>
        <taxon>Agaricomycetes</taxon>
        <taxon>Hymenochaetales</taxon>
        <taxon>Rickenellaceae</taxon>
        <taxon>Rickenella</taxon>
    </lineage>
</organism>
<dbReference type="Pfam" id="PF07716">
    <property type="entry name" value="bZIP_2"/>
    <property type="match status" value="1"/>
</dbReference>
<keyword evidence="1" id="KW-0175">Coiled coil</keyword>
<feature type="compositionally biased region" description="Polar residues" evidence="2">
    <location>
        <begin position="26"/>
        <end position="36"/>
    </location>
</feature>
<evidence type="ECO:0000313" key="5">
    <source>
        <dbReference type="Proteomes" id="UP000294933"/>
    </source>
</evidence>
<feature type="coiled-coil region" evidence="1">
    <location>
        <begin position="91"/>
        <end position="122"/>
    </location>
</feature>
<dbReference type="SUPFAM" id="SSF57959">
    <property type="entry name" value="Leucine zipper domain"/>
    <property type="match status" value="1"/>
</dbReference>
<accession>A0A4Y7Q4B1</accession>
<feature type="non-terminal residue" evidence="4">
    <location>
        <position position="142"/>
    </location>
</feature>
<dbReference type="CDD" id="cd12193">
    <property type="entry name" value="bZIP_GCN4"/>
    <property type="match status" value="1"/>
</dbReference>
<evidence type="ECO:0000256" key="1">
    <source>
        <dbReference type="SAM" id="Coils"/>
    </source>
</evidence>
<feature type="domain" description="BZIP" evidence="3">
    <location>
        <begin position="83"/>
        <end position="97"/>
    </location>
</feature>
<proteinExistence type="predicted"/>
<feature type="non-terminal residue" evidence="4">
    <location>
        <position position="1"/>
    </location>
</feature>
<dbReference type="InterPro" id="IPR046347">
    <property type="entry name" value="bZIP_sf"/>
</dbReference>